<organism evidence="13 14">
    <name type="scientific">Arabidopsis arenosa</name>
    <name type="common">Sand rock-cress</name>
    <name type="synonym">Cardaminopsis arenosa</name>
    <dbReference type="NCBI Taxonomy" id="38785"/>
    <lineage>
        <taxon>Eukaryota</taxon>
        <taxon>Viridiplantae</taxon>
        <taxon>Streptophyta</taxon>
        <taxon>Embryophyta</taxon>
        <taxon>Tracheophyta</taxon>
        <taxon>Spermatophyta</taxon>
        <taxon>Magnoliopsida</taxon>
        <taxon>eudicotyledons</taxon>
        <taxon>Gunneridae</taxon>
        <taxon>Pentapetalae</taxon>
        <taxon>rosids</taxon>
        <taxon>malvids</taxon>
        <taxon>Brassicales</taxon>
        <taxon>Brassicaceae</taxon>
        <taxon>Camelineae</taxon>
        <taxon>Arabidopsis</taxon>
    </lineage>
</organism>
<dbReference type="GO" id="GO:0004707">
    <property type="term" value="F:MAP kinase activity"/>
    <property type="evidence" value="ECO:0007669"/>
    <property type="project" value="UniProtKB-EC"/>
</dbReference>
<keyword evidence="4" id="KW-0597">Phosphoprotein</keyword>
<comment type="catalytic activity">
    <reaction evidence="10">
        <text>L-seryl-[protein] + ATP = O-phospho-L-seryl-[protein] + ADP + H(+)</text>
        <dbReference type="Rhea" id="RHEA:17989"/>
        <dbReference type="Rhea" id="RHEA-COMP:9863"/>
        <dbReference type="Rhea" id="RHEA-COMP:11604"/>
        <dbReference type="ChEBI" id="CHEBI:15378"/>
        <dbReference type="ChEBI" id="CHEBI:29999"/>
        <dbReference type="ChEBI" id="CHEBI:30616"/>
        <dbReference type="ChEBI" id="CHEBI:83421"/>
        <dbReference type="ChEBI" id="CHEBI:456216"/>
        <dbReference type="EC" id="2.7.11.24"/>
    </reaction>
</comment>
<dbReference type="EMBL" id="LR999456">
    <property type="protein sequence ID" value="CAE6132901.1"/>
    <property type="molecule type" value="Genomic_DNA"/>
</dbReference>
<evidence type="ECO:0000256" key="8">
    <source>
        <dbReference type="ARBA" id="ARBA00022840"/>
    </source>
</evidence>
<dbReference type="GO" id="GO:0005524">
    <property type="term" value="F:ATP binding"/>
    <property type="evidence" value="ECO:0007669"/>
    <property type="project" value="UniProtKB-UniRule"/>
</dbReference>
<feature type="domain" description="Protein kinase" evidence="12">
    <location>
        <begin position="43"/>
        <end position="304"/>
    </location>
</feature>
<comment type="similarity">
    <text evidence="1">Belongs to the protein kinase superfamily. CMGC Ser/Thr protein kinase family. MAP kinase subfamily.</text>
</comment>
<dbReference type="InterPro" id="IPR017441">
    <property type="entry name" value="Protein_kinase_ATP_BS"/>
</dbReference>
<reference evidence="13" key="1">
    <citation type="submission" date="2021-01" db="EMBL/GenBank/DDBJ databases">
        <authorList>
            <person name="Bezrukov I."/>
        </authorList>
    </citation>
    <scope>NUCLEOTIDE SEQUENCE</scope>
</reference>
<keyword evidence="5" id="KW-0808">Transferase</keyword>
<dbReference type="InterPro" id="IPR000719">
    <property type="entry name" value="Prot_kinase_dom"/>
</dbReference>
<dbReference type="Gene3D" id="3.30.200.20">
    <property type="entry name" value="Phosphorylase Kinase, domain 1"/>
    <property type="match status" value="1"/>
</dbReference>
<evidence type="ECO:0000256" key="1">
    <source>
        <dbReference type="ARBA" id="ARBA00008832"/>
    </source>
</evidence>
<evidence type="ECO:0000256" key="11">
    <source>
        <dbReference type="PROSITE-ProRule" id="PRU10141"/>
    </source>
</evidence>
<dbReference type="InterPro" id="IPR011009">
    <property type="entry name" value="Kinase-like_dom_sf"/>
</dbReference>
<evidence type="ECO:0000256" key="6">
    <source>
        <dbReference type="ARBA" id="ARBA00022741"/>
    </source>
</evidence>
<evidence type="ECO:0000256" key="7">
    <source>
        <dbReference type="ARBA" id="ARBA00022777"/>
    </source>
</evidence>
<evidence type="ECO:0000256" key="9">
    <source>
        <dbReference type="ARBA" id="ARBA00047592"/>
    </source>
</evidence>
<keyword evidence="6 11" id="KW-0547">Nucleotide-binding</keyword>
<accession>A0A8S2ATS5</accession>
<name>A0A8S2ATS5_ARAAE</name>
<feature type="binding site" evidence="11">
    <location>
        <position position="73"/>
    </location>
    <ligand>
        <name>ATP</name>
        <dbReference type="ChEBI" id="CHEBI:30616"/>
    </ligand>
</feature>
<dbReference type="AlphaFoldDB" id="A0A8S2ATS5"/>
<dbReference type="FunFam" id="3.30.200.20:FF:000046">
    <property type="entry name" value="Mitogen-activated protein kinase"/>
    <property type="match status" value="1"/>
</dbReference>
<keyword evidence="8 11" id="KW-0067">ATP-binding</keyword>
<dbReference type="Proteomes" id="UP000682877">
    <property type="component" value="Chromosome 6"/>
</dbReference>
<dbReference type="SUPFAM" id="SSF56112">
    <property type="entry name" value="Protein kinase-like (PK-like)"/>
    <property type="match status" value="1"/>
</dbReference>
<proteinExistence type="inferred from homology"/>
<dbReference type="EC" id="2.7.11.24" evidence="2"/>
<evidence type="ECO:0000256" key="5">
    <source>
        <dbReference type="ARBA" id="ARBA00022679"/>
    </source>
</evidence>
<keyword evidence="14" id="KW-1185">Reference proteome</keyword>
<dbReference type="PROSITE" id="PS00107">
    <property type="entry name" value="PROTEIN_KINASE_ATP"/>
    <property type="match status" value="1"/>
</dbReference>
<evidence type="ECO:0000313" key="14">
    <source>
        <dbReference type="Proteomes" id="UP000682877"/>
    </source>
</evidence>
<dbReference type="InterPro" id="IPR050117">
    <property type="entry name" value="MAPK"/>
</dbReference>
<evidence type="ECO:0000259" key="12">
    <source>
        <dbReference type="PROSITE" id="PS50011"/>
    </source>
</evidence>
<sequence length="304" mass="34966">MAKEIESAADPGDTNIKGVLVHGGRYFQYNVYGNLFEVSNKYVPPIRPIGRGAYGFVCAAVDSETHEEIAIKKIGKAFDNKVDAKRTLREIKLLRHLEHENVVVIKDIIRPPKKEDFVDVYIVFELMDTDLHQIIRSDQPLNDDHCQYFLYQILRGLKYIHSANIMTREPLFPGKDYVHQLKLITELIGSPDGASLEFLRSENARKYVKELPKFPRQNFSARFPSMNSTAIDLLEKMLVFDPAKRITVEQAMCHPYLSALHDLNDEPVCSNHFSFDFEDPSSTEEEIKELVWLESVKFNPHPTI</sequence>
<keyword evidence="3" id="KW-0723">Serine/threonine-protein kinase</keyword>
<evidence type="ECO:0000256" key="4">
    <source>
        <dbReference type="ARBA" id="ARBA00022553"/>
    </source>
</evidence>
<dbReference type="PANTHER" id="PTHR24055">
    <property type="entry name" value="MITOGEN-ACTIVATED PROTEIN KINASE"/>
    <property type="match status" value="1"/>
</dbReference>
<evidence type="ECO:0000256" key="10">
    <source>
        <dbReference type="ARBA" id="ARBA00048312"/>
    </source>
</evidence>
<evidence type="ECO:0000256" key="3">
    <source>
        <dbReference type="ARBA" id="ARBA00022527"/>
    </source>
</evidence>
<evidence type="ECO:0000313" key="13">
    <source>
        <dbReference type="EMBL" id="CAE6132901.1"/>
    </source>
</evidence>
<keyword evidence="7" id="KW-0418">Kinase</keyword>
<dbReference type="Pfam" id="PF00069">
    <property type="entry name" value="Pkinase"/>
    <property type="match status" value="1"/>
</dbReference>
<dbReference type="PROSITE" id="PS50011">
    <property type="entry name" value="PROTEIN_KINASE_DOM"/>
    <property type="match status" value="1"/>
</dbReference>
<gene>
    <name evidence="13" type="ORF">AARE701A_LOCUS16693</name>
</gene>
<evidence type="ECO:0000256" key="2">
    <source>
        <dbReference type="ARBA" id="ARBA00012411"/>
    </source>
</evidence>
<dbReference type="Gene3D" id="1.10.510.10">
    <property type="entry name" value="Transferase(Phosphotransferase) domain 1"/>
    <property type="match status" value="1"/>
</dbReference>
<comment type="catalytic activity">
    <reaction evidence="9">
        <text>L-threonyl-[protein] + ATP = O-phospho-L-threonyl-[protein] + ADP + H(+)</text>
        <dbReference type="Rhea" id="RHEA:46608"/>
        <dbReference type="Rhea" id="RHEA-COMP:11060"/>
        <dbReference type="Rhea" id="RHEA-COMP:11605"/>
        <dbReference type="ChEBI" id="CHEBI:15378"/>
        <dbReference type="ChEBI" id="CHEBI:30013"/>
        <dbReference type="ChEBI" id="CHEBI:30616"/>
        <dbReference type="ChEBI" id="CHEBI:61977"/>
        <dbReference type="ChEBI" id="CHEBI:456216"/>
        <dbReference type="EC" id="2.7.11.24"/>
    </reaction>
</comment>
<protein>
    <recommendedName>
        <fullName evidence="2">mitogen-activated protein kinase</fullName>
        <ecNumber evidence="2">2.7.11.24</ecNumber>
    </recommendedName>
</protein>